<feature type="region of interest" description="Disordered" evidence="2">
    <location>
        <begin position="555"/>
        <end position="574"/>
    </location>
</feature>
<feature type="signal peptide" evidence="4">
    <location>
        <begin position="1"/>
        <end position="27"/>
    </location>
</feature>
<dbReference type="SUPFAM" id="SSF50630">
    <property type="entry name" value="Acid proteases"/>
    <property type="match status" value="1"/>
</dbReference>
<comment type="caution">
    <text evidence="6">The sequence shown here is derived from an EMBL/GenBank/DDBJ whole genome shotgun (WGS) entry which is preliminary data.</text>
</comment>
<dbReference type="Proteomes" id="UP001375240">
    <property type="component" value="Unassembled WGS sequence"/>
</dbReference>
<keyword evidence="3" id="KW-0812">Transmembrane</keyword>
<keyword evidence="4" id="KW-0732">Signal</keyword>
<accession>A0AAV9UVU3</accession>
<comment type="similarity">
    <text evidence="1">Belongs to the peptidase A1 family.</text>
</comment>
<keyword evidence="3" id="KW-0472">Membrane</keyword>
<dbReference type="InterPro" id="IPR001461">
    <property type="entry name" value="Aspartic_peptidase_A1"/>
</dbReference>
<dbReference type="Pfam" id="PF00026">
    <property type="entry name" value="Asp"/>
    <property type="match status" value="1"/>
</dbReference>
<dbReference type="PANTHER" id="PTHR47966">
    <property type="entry name" value="BETA-SITE APP-CLEAVING ENZYME, ISOFORM A-RELATED"/>
    <property type="match status" value="1"/>
</dbReference>
<dbReference type="GO" id="GO:0004190">
    <property type="term" value="F:aspartic-type endopeptidase activity"/>
    <property type="evidence" value="ECO:0007669"/>
    <property type="project" value="InterPro"/>
</dbReference>
<proteinExistence type="inferred from homology"/>
<dbReference type="InterPro" id="IPR033121">
    <property type="entry name" value="PEPTIDASE_A1"/>
</dbReference>
<keyword evidence="7" id="KW-1185">Reference proteome</keyword>
<dbReference type="AlphaFoldDB" id="A0AAV9UVU3"/>
<evidence type="ECO:0000256" key="3">
    <source>
        <dbReference type="SAM" id="Phobius"/>
    </source>
</evidence>
<evidence type="ECO:0000256" key="4">
    <source>
        <dbReference type="SAM" id="SignalP"/>
    </source>
</evidence>
<dbReference type="PROSITE" id="PS51767">
    <property type="entry name" value="PEPTIDASE_A1"/>
    <property type="match status" value="1"/>
</dbReference>
<sequence>MRMPSKSTNLFAGAGVLLLLVAEAVTAGHIHLELKKSTAARSRLSRRDYVSSQIGHTASTPWYYVEILLGNPPQEVKLRLEDGGATWLPWLPKVDDVSQCGSQYPTNSYGELCKYARISGIYNPSLSKSFVNITTGPELVVDYPTSQARGVFGIEDLQLNQLTISNLTMGLATSFQTSPALGVGVPQNTTAYPYESFLQSLQSRGMINSLVYSIYLNDLYAPGDIYFGAIDETRFYGSLKKFDNVGTGYESRIPISGVWWDFLNTTTKSLVKSNRDESEYGAIASLHFGNDTIGLPQDVYDRVKAKFEVEDINGELRIKCDSNIMTGNLNFGIAAHIYNITSRSLLSNEIQDGEQCYRILQIEVVPPIDDRTPAYRLGDPFLHGTYAVFDYTNKQTLIAPAFVNASGSNVIEVGSNNAGVEGSGHKLTSYHTRLPTVVNPEDLNAPGTPSQPGSNPAESKGIIIGGILGGIVALVLILGAVYAIRPRNQRSRSMSTWFTFTRSSRRSTPEPEIAYPPLHNNRHYQAGTSRITPINYGPPEQDDMETEGIHPASGIHMREAPGSENGGPSTSYYVNSAFRSNTRSLSNVGDAVEMAAGPVSSSSSSLRYPPHQDEIQRYG</sequence>
<name>A0AAV9UVU3_9PEZI</name>
<evidence type="ECO:0000313" key="6">
    <source>
        <dbReference type="EMBL" id="KAK6349603.1"/>
    </source>
</evidence>
<dbReference type="PANTHER" id="PTHR47966:SF65">
    <property type="entry name" value="ASPARTIC-TYPE ENDOPEPTIDASE"/>
    <property type="match status" value="1"/>
</dbReference>
<evidence type="ECO:0000313" key="7">
    <source>
        <dbReference type="Proteomes" id="UP001375240"/>
    </source>
</evidence>
<reference evidence="6 7" key="1">
    <citation type="submission" date="2019-10" db="EMBL/GenBank/DDBJ databases">
        <authorList>
            <person name="Palmer J.M."/>
        </authorList>
    </citation>
    <scope>NUCLEOTIDE SEQUENCE [LARGE SCALE GENOMIC DNA]</scope>
    <source>
        <strain evidence="6 7">TWF696</strain>
    </source>
</reference>
<protein>
    <recommendedName>
        <fullName evidence="5">Peptidase A1 domain-containing protein</fullName>
    </recommendedName>
</protein>
<dbReference type="PRINTS" id="PR00792">
    <property type="entry name" value="PEPSIN"/>
</dbReference>
<feature type="region of interest" description="Disordered" evidence="2">
    <location>
        <begin position="595"/>
        <end position="619"/>
    </location>
</feature>
<dbReference type="GO" id="GO:0006508">
    <property type="term" value="P:proteolysis"/>
    <property type="evidence" value="ECO:0007669"/>
    <property type="project" value="InterPro"/>
</dbReference>
<keyword evidence="3" id="KW-1133">Transmembrane helix</keyword>
<evidence type="ECO:0000256" key="1">
    <source>
        <dbReference type="ARBA" id="ARBA00007447"/>
    </source>
</evidence>
<dbReference type="InterPro" id="IPR021109">
    <property type="entry name" value="Peptidase_aspartic_dom_sf"/>
</dbReference>
<feature type="domain" description="Peptidase A1" evidence="5">
    <location>
        <begin position="63"/>
        <end position="399"/>
    </location>
</feature>
<feature type="chain" id="PRO_5043889016" description="Peptidase A1 domain-containing protein" evidence="4">
    <location>
        <begin position="28"/>
        <end position="619"/>
    </location>
</feature>
<organism evidence="6 7">
    <name type="scientific">Orbilia brochopaga</name>
    <dbReference type="NCBI Taxonomy" id="3140254"/>
    <lineage>
        <taxon>Eukaryota</taxon>
        <taxon>Fungi</taxon>
        <taxon>Dikarya</taxon>
        <taxon>Ascomycota</taxon>
        <taxon>Pezizomycotina</taxon>
        <taxon>Orbiliomycetes</taxon>
        <taxon>Orbiliales</taxon>
        <taxon>Orbiliaceae</taxon>
        <taxon>Orbilia</taxon>
    </lineage>
</organism>
<evidence type="ECO:0000256" key="2">
    <source>
        <dbReference type="SAM" id="MobiDB-lite"/>
    </source>
</evidence>
<gene>
    <name evidence="6" type="ORF">TWF696_005887</name>
</gene>
<feature type="transmembrane region" description="Helical" evidence="3">
    <location>
        <begin position="462"/>
        <end position="484"/>
    </location>
</feature>
<dbReference type="Gene3D" id="2.40.70.10">
    <property type="entry name" value="Acid Proteases"/>
    <property type="match status" value="2"/>
</dbReference>
<evidence type="ECO:0000259" key="5">
    <source>
        <dbReference type="PROSITE" id="PS51767"/>
    </source>
</evidence>
<dbReference type="EMBL" id="JAVHNQ010000004">
    <property type="protein sequence ID" value="KAK6349603.1"/>
    <property type="molecule type" value="Genomic_DNA"/>
</dbReference>
<feature type="compositionally biased region" description="Basic and acidic residues" evidence="2">
    <location>
        <begin position="610"/>
        <end position="619"/>
    </location>
</feature>